<dbReference type="EMBL" id="HBIS01003299">
    <property type="protein sequence ID" value="CAE0609151.1"/>
    <property type="molecule type" value="Transcribed_RNA"/>
</dbReference>
<comment type="cofactor">
    <cofactor evidence="7">
        <name>heme</name>
        <dbReference type="ChEBI" id="CHEBI:30413"/>
    </cofactor>
</comment>
<evidence type="ECO:0000256" key="3">
    <source>
        <dbReference type="ARBA" id="ARBA00022723"/>
    </source>
</evidence>
<feature type="binding site" description="axial binding residue" evidence="7">
    <location>
        <position position="464"/>
    </location>
    <ligand>
        <name>heme</name>
        <dbReference type="ChEBI" id="CHEBI:30413"/>
    </ligand>
    <ligandPart>
        <name>Fe</name>
        <dbReference type="ChEBI" id="CHEBI:18248"/>
    </ligandPart>
</feature>
<accession>A0A7S3UBF2</accession>
<dbReference type="Pfam" id="PF00067">
    <property type="entry name" value="p450"/>
    <property type="match status" value="1"/>
</dbReference>
<keyword evidence="5 7" id="KW-0408">Iron</keyword>
<dbReference type="InterPro" id="IPR002401">
    <property type="entry name" value="Cyt_P450_E_grp-I"/>
</dbReference>
<dbReference type="InterPro" id="IPR036396">
    <property type="entry name" value="Cyt_P450_sf"/>
</dbReference>
<proteinExistence type="inferred from homology"/>
<keyword evidence="3 7" id="KW-0479">Metal-binding</keyword>
<evidence type="ECO:0000256" key="2">
    <source>
        <dbReference type="ARBA" id="ARBA00022617"/>
    </source>
</evidence>
<evidence type="ECO:0008006" key="9">
    <source>
        <dbReference type="Google" id="ProtNLM"/>
    </source>
</evidence>
<dbReference type="InterPro" id="IPR050196">
    <property type="entry name" value="Cytochrome_P450_Monoox"/>
</dbReference>
<sequence length="515" mass="58628">MEMWKDVEERPMAAAALLLVLGLAVTVSYAVASHFVGSTMRRRKLKDIPKAPGGLPILGHGITLLRQTPWDLFTKWVVEISPIIRFNIFGEQFVVVAEPKFLKSIWQSNIRAYTKDMTFTYKPFLPLLGTGLVTSEGELWRKQRLLVSTVFRIDILEEIVGMAKRAVDRLSLQLEKVRNTKETVDLEELFRRLALQVIGEALMGLTPQECDDVFPKLYLPIMEEANKRVLRPWRMYLPSWTHVEFSRNVTALDKYIVGLIRKRRQLRKHEVKQCGKAAAARKFDILDRVLDHLGEEWSLEIEKQLTYELKTFVLAGHETSSAMLTWALYQLAYDPDKLQKVREEARAVGLSSAPATEGGMSEEELACIDNAVRVEGGLDYTLCVLKETLRKYSVVPAVTRLCTMDTDLCGYKIPKGTHIICLLQATHHLEQYWPSPMEFRPERFQEALADPFSFVPFIQGPRNCLGQHLALREASIVLAQLAARFNFTPAQKDEVRPHPWIVPVGPANGMPVFVT</sequence>
<keyword evidence="6" id="KW-0503">Monooxygenase</keyword>
<evidence type="ECO:0000256" key="4">
    <source>
        <dbReference type="ARBA" id="ARBA00023002"/>
    </source>
</evidence>
<evidence type="ECO:0000256" key="1">
    <source>
        <dbReference type="ARBA" id="ARBA00010617"/>
    </source>
</evidence>
<dbReference type="GO" id="GO:0020037">
    <property type="term" value="F:heme binding"/>
    <property type="evidence" value="ECO:0007669"/>
    <property type="project" value="InterPro"/>
</dbReference>
<dbReference type="GO" id="GO:0005506">
    <property type="term" value="F:iron ion binding"/>
    <property type="evidence" value="ECO:0007669"/>
    <property type="project" value="InterPro"/>
</dbReference>
<dbReference type="GO" id="GO:0004497">
    <property type="term" value="F:monooxygenase activity"/>
    <property type="evidence" value="ECO:0007669"/>
    <property type="project" value="UniProtKB-KW"/>
</dbReference>
<dbReference type="PANTHER" id="PTHR24291:SF50">
    <property type="entry name" value="BIFUNCTIONAL ALBAFLAVENONE MONOOXYGENASE_TERPENE SYNTHASE"/>
    <property type="match status" value="1"/>
</dbReference>
<keyword evidence="2 7" id="KW-0349">Heme</keyword>
<dbReference type="PANTHER" id="PTHR24291">
    <property type="entry name" value="CYTOCHROME P450 FAMILY 4"/>
    <property type="match status" value="1"/>
</dbReference>
<organism evidence="8">
    <name type="scientific">Picocystis salinarum</name>
    <dbReference type="NCBI Taxonomy" id="88271"/>
    <lineage>
        <taxon>Eukaryota</taxon>
        <taxon>Viridiplantae</taxon>
        <taxon>Chlorophyta</taxon>
        <taxon>Picocystophyceae</taxon>
        <taxon>Picocystales</taxon>
        <taxon>Picocystaceae</taxon>
        <taxon>Picocystis</taxon>
    </lineage>
</organism>
<evidence type="ECO:0000313" key="8">
    <source>
        <dbReference type="EMBL" id="CAE0609151.1"/>
    </source>
</evidence>
<name>A0A7S3UBF2_9CHLO</name>
<dbReference type="SUPFAM" id="SSF48264">
    <property type="entry name" value="Cytochrome P450"/>
    <property type="match status" value="1"/>
</dbReference>
<dbReference type="GO" id="GO:0016705">
    <property type="term" value="F:oxidoreductase activity, acting on paired donors, with incorporation or reduction of molecular oxygen"/>
    <property type="evidence" value="ECO:0007669"/>
    <property type="project" value="InterPro"/>
</dbReference>
<dbReference type="PRINTS" id="PR00385">
    <property type="entry name" value="P450"/>
</dbReference>
<comment type="similarity">
    <text evidence="1">Belongs to the cytochrome P450 family.</text>
</comment>
<evidence type="ECO:0000256" key="5">
    <source>
        <dbReference type="ARBA" id="ARBA00023004"/>
    </source>
</evidence>
<protein>
    <recommendedName>
        <fullName evidence="9">Cytochrome P450</fullName>
    </recommendedName>
</protein>
<dbReference type="PRINTS" id="PR00463">
    <property type="entry name" value="EP450I"/>
</dbReference>
<gene>
    <name evidence="8" type="ORF">PSAL00342_LOCUS2970</name>
</gene>
<reference evidence="8" key="1">
    <citation type="submission" date="2021-01" db="EMBL/GenBank/DDBJ databases">
        <authorList>
            <person name="Corre E."/>
            <person name="Pelletier E."/>
            <person name="Niang G."/>
            <person name="Scheremetjew M."/>
            <person name="Finn R."/>
            <person name="Kale V."/>
            <person name="Holt S."/>
            <person name="Cochrane G."/>
            <person name="Meng A."/>
            <person name="Brown T."/>
            <person name="Cohen L."/>
        </authorList>
    </citation>
    <scope>NUCLEOTIDE SEQUENCE</scope>
    <source>
        <strain evidence="8">CCMP1897</strain>
    </source>
</reference>
<evidence type="ECO:0000256" key="7">
    <source>
        <dbReference type="PIRSR" id="PIRSR602401-1"/>
    </source>
</evidence>
<dbReference type="InterPro" id="IPR001128">
    <property type="entry name" value="Cyt_P450"/>
</dbReference>
<dbReference type="Gene3D" id="1.10.630.10">
    <property type="entry name" value="Cytochrome P450"/>
    <property type="match status" value="1"/>
</dbReference>
<evidence type="ECO:0000256" key="6">
    <source>
        <dbReference type="ARBA" id="ARBA00023033"/>
    </source>
</evidence>
<keyword evidence="4" id="KW-0560">Oxidoreductase</keyword>
<dbReference type="AlphaFoldDB" id="A0A7S3UBF2"/>